<accession>A0A166XG25</accession>
<dbReference type="PANTHER" id="PTHR43591:SF108">
    <property type="entry name" value="S-ADENOSYL-L-METHIONINE-DEPENDENT METHYLTRANSFERASE"/>
    <property type="match status" value="1"/>
</dbReference>
<evidence type="ECO:0000256" key="1">
    <source>
        <dbReference type="ARBA" id="ARBA00038158"/>
    </source>
</evidence>
<reference evidence="3 4" key="1">
    <citation type="journal article" date="2016" name="Genome Biol. Evol.">
        <title>Divergent and convergent evolution of fungal pathogenicity.</title>
        <authorList>
            <person name="Shang Y."/>
            <person name="Xiao G."/>
            <person name="Zheng P."/>
            <person name="Cen K."/>
            <person name="Zhan S."/>
            <person name="Wang C."/>
        </authorList>
    </citation>
    <scope>NUCLEOTIDE SEQUENCE [LARGE SCALE GENOMIC DNA]</scope>
    <source>
        <strain evidence="3 4">RCEF 4871</strain>
    </source>
</reference>
<dbReference type="Pfam" id="PF13489">
    <property type="entry name" value="Methyltransf_23"/>
    <property type="match status" value="1"/>
</dbReference>
<dbReference type="PANTHER" id="PTHR43591">
    <property type="entry name" value="METHYLTRANSFERASE"/>
    <property type="match status" value="1"/>
</dbReference>
<feature type="compositionally biased region" description="Polar residues" evidence="2">
    <location>
        <begin position="208"/>
        <end position="221"/>
    </location>
</feature>
<dbReference type="InterPro" id="IPR029063">
    <property type="entry name" value="SAM-dependent_MTases_sf"/>
</dbReference>
<dbReference type="CDD" id="cd02440">
    <property type="entry name" value="AdoMet_MTases"/>
    <property type="match status" value="1"/>
</dbReference>
<feature type="region of interest" description="Disordered" evidence="2">
    <location>
        <begin position="208"/>
        <end position="248"/>
    </location>
</feature>
<proteinExistence type="inferred from homology"/>
<gene>
    <name evidence="3" type="ORF">NOR_07790</name>
</gene>
<comment type="caution">
    <text evidence="3">The sequence shown here is derived from an EMBL/GenBank/DDBJ whole genome shotgun (WGS) entry which is preliminary data.</text>
</comment>
<dbReference type="OrthoDB" id="3647at2759"/>
<comment type="similarity">
    <text evidence="1">Belongs to the methyltransferase superfamily. LaeA methyltransferase family.</text>
</comment>
<evidence type="ECO:0000313" key="4">
    <source>
        <dbReference type="Proteomes" id="UP000243498"/>
    </source>
</evidence>
<dbReference type="SUPFAM" id="SSF53335">
    <property type="entry name" value="S-adenosyl-L-methionine-dependent methyltransferases"/>
    <property type="match status" value="1"/>
</dbReference>
<dbReference type="Proteomes" id="UP000243498">
    <property type="component" value="Unassembled WGS sequence"/>
</dbReference>
<dbReference type="EMBL" id="AZHC01000039">
    <property type="protein sequence ID" value="OAA35773.1"/>
    <property type="molecule type" value="Genomic_DNA"/>
</dbReference>
<dbReference type="Gene3D" id="3.40.50.150">
    <property type="entry name" value="Vaccinia Virus protein VP39"/>
    <property type="match status" value="1"/>
</dbReference>
<evidence type="ECO:0000256" key="2">
    <source>
        <dbReference type="SAM" id="MobiDB-lite"/>
    </source>
</evidence>
<dbReference type="AlphaFoldDB" id="A0A166XG25"/>
<feature type="compositionally biased region" description="Polar residues" evidence="2">
    <location>
        <begin position="228"/>
        <end position="246"/>
    </location>
</feature>
<name>A0A166XG25_METRR</name>
<organism evidence="3 4">
    <name type="scientific">Metarhizium rileyi (strain RCEF 4871)</name>
    <name type="common">Nomuraea rileyi</name>
    <dbReference type="NCBI Taxonomy" id="1649241"/>
    <lineage>
        <taxon>Eukaryota</taxon>
        <taxon>Fungi</taxon>
        <taxon>Dikarya</taxon>
        <taxon>Ascomycota</taxon>
        <taxon>Pezizomycotina</taxon>
        <taxon>Sordariomycetes</taxon>
        <taxon>Hypocreomycetidae</taxon>
        <taxon>Hypocreales</taxon>
        <taxon>Clavicipitaceae</taxon>
        <taxon>Metarhizium</taxon>
    </lineage>
</organism>
<sequence>MGQLHRELEMRSGFLGIRPGGRLLDYACGTGLVTRALGAQLSQCVGIDISESMVEQYNLNAKAHGLSLSERAAYLGNLISPDDPSPAAFASPSFFDFDVAGVGLGFHHVDDCSLAAKRLAQRLRPGGGFFIMDFLSHAPLDHGAASKGICHHGFTEDQVRAMFDEAGVGKGFGFEVMDTDITFDHGPGSSSPLVRRVFFARGQKDTAANTQLQYDHQSTESPAAPLHSLSSKPSAASRQRQRTGSPKSRAVWVCYRKHDVPPHPPQNPCPMEAMAHAVHASEPGAPRRSRAARDRTQARVLVAHLTLSGCATSIMAQQWCCLLRGRPVSLAVFGGWPASSWHQHSRRRSFRPCTNAVDASAIVYPARRSAHPCHGVFAPVTKAYHYVS</sequence>
<protein>
    <submittedName>
        <fullName evidence="3">Uncharacterized protein</fullName>
    </submittedName>
</protein>
<keyword evidence="4" id="KW-1185">Reference proteome</keyword>
<evidence type="ECO:0000313" key="3">
    <source>
        <dbReference type="EMBL" id="OAA35773.1"/>
    </source>
</evidence>
<dbReference type="STRING" id="1081105.A0A166XG25"/>